<dbReference type="Proteomes" id="UP000283269">
    <property type="component" value="Unassembled WGS sequence"/>
</dbReference>
<proteinExistence type="predicted"/>
<dbReference type="SUPFAM" id="SSF48056">
    <property type="entry name" value="Di-copper centre-containing domain"/>
    <property type="match status" value="1"/>
</dbReference>
<dbReference type="InterPro" id="IPR050316">
    <property type="entry name" value="Tyrosinase/Hemocyanin"/>
</dbReference>
<dbReference type="Pfam" id="PF00264">
    <property type="entry name" value="Tyrosinase"/>
    <property type="match status" value="1"/>
</dbReference>
<feature type="domain" description="Tyrosinase copper-binding" evidence="4">
    <location>
        <begin position="91"/>
        <end position="302"/>
    </location>
</feature>
<evidence type="ECO:0000259" key="4">
    <source>
        <dbReference type="Pfam" id="PF00264"/>
    </source>
</evidence>
<evidence type="ECO:0000313" key="5">
    <source>
        <dbReference type="EMBL" id="PPQ83615.1"/>
    </source>
</evidence>
<evidence type="ECO:0000313" key="6">
    <source>
        <dbReference type="Proteomes" id="UP000283269"/>
    </source>
</evidence>
<name>A0A409WYL8_PSICY</name>
<dbReference type="InterPro" id="IPR002227">
    <property type="entry name" value="Tyrosinase_Cu-bd"/>
</dbReference>
<dbReference type="InParanoid" id="A0A409WYL8"/>
<dbReference type="EMBL" id="NHYD01002995">
    <property type="protein sequence ID" value="PPQ83615.1"/>
    <property type="molecule type" value="Genomic_DNA"/>
</dbReference>
<accession>A0A409WYL8</accession>
<reference evidence="5 6" key="1">
    <citation type="journal article" date="2018" name="Evol. Lett.">
        <title>Horizontal gene cluster transfer increased hallucinogenic mushroom diversity.</title>
        <authorList>
            <person name="Reynolds H.T."/>
            <person name="Vijayakumar V."/>
            <person name="Gluck-Thaler E."/>
            <person name="Korotkin H.B."/>
            <person name="Matheny P.B."/>
            <person name="Slot J.C."/>
        </authorList>
    </citation>
    <scope>NUCLEOTIDE SEQUENCE [LARGE SCALE GENOMIC DNA]</scope>
    <source>
        <strain evidence="5 6">2631</strain>
    </source>
</reference>
<dbReference type="OrthoDB" id="6132182at2759"/>
<dbReference type="PANTHER" id="PTHR11474:SF126">
    <property type="entry name" value="TYROSINASE-LIKE PROTEIN TYR-1-RELATED"/>
    <property type="match status" value="1"/>
</dbReference>
<organism evidence="5 6">
    <name type="scientific">Psilocybe cyanescens</name>
    <dbReference type="NCBI Taxonomy" id="93625"/>
    <lineage>
        <taxon>Eukaryota</taxon>
        <taxon>Fungi</taxon>
        <taxon>Dikarya</taxon>
        <taxon>Basidiomycota</taxon>
        <taxon>Agaricomycotina</taxon>
        <taxon>Agaricomycetes</taxon>
        <taxon>Agaricomycetidae</taxon>
        <taxon>Agaricales</taxon>
        <taxon>Agaricineae</taxon>
        <taxon>Strophariaceae</taxon>
        <taxon>Psilocybe</taxon>
    </lineage>
</organism>
<evidence type="ECO:0000256" key="1">
    <source>
        <dbReference type="ARBA" id="ARBA00022723"/>
    </source>
</evidence>
<keyword evidence="3" id="KW-0732">Signal</keyword>
<dbReference type="InterPro" id="IPR008922">
    <property type="entry name" value="Di-copper_centre_dom_sf"/>
</dbReference>
<dbReference type="GO" id="GO:0046872">
    <property type="term" value="F:metal ion binding"/>
    <property type="evidence" value="ECO:0007669"/>
    <property type="project" value="UniProtKB-KW"/>
</dbReference>
<evidence type="ECO:0000256" key="3">
    <source>
        <dbReference type="SAM" id="SignalP"/>
    </source>
</evidence>
<feature type="signal peptide" evidence="3">
    <location>
        <begin position="1"/>
        <end position="24"/>
    </location>
</feature>
<feature type="chain" id="PRO_5019537970" description="Tyrosinase copper-binding domain-containing protein" evidence="3">
    <location>
        <begin position="25"/>
        <end position="357"/>
    </location>
</feature>
<keyword evidence="6" id="KW-1185">Reference proteome</keyword>
<sequence>MFSSTTILFALAFFVNSFCSSVLAGPPSIKEQALKYYAYRQDNRPAGKNINPSLNPSRRTLSNLEKADYIKAVKCLQSHPARDPAMPEAKTRFDEFQAYHIVLADKIHNLGQFLPWHRHYIRSYEKGLRNECGYNGTFPYWDWTQDVGVNQSLSDAPVFDPMTGFGGNGVPGTYTLPPNNNTDNRIFPEAFRGCLEDGPFANYTLSVGPGKLATNHCLTRGHNNDAKKYLTSAAEANVTRSPNFEVFRVQLEGEPITTDHRMHDGGHDAIGGEMSNFYSSPGEPLFYLHHANLDRIWWRWQQANASRMYEVSGPSTKEEPIREVTLDYILTMGSLGPDVTIRDVMDIHSEPNCYTYV</sequence>
<comment type="caution">
    <text evidence="5">The sequence shown here is derived from an EMBL/GenBank/DDBJ whole genome shotgun (WGS) entry which is preliminary data.</text>
</comment>
<dbReference type="PANTHER" id="PTHR11474">
    <property type="entry name" value="TYROSINASE FAMILY MEMBER"/>
    <property type="match status" value="1"/>
</dbReference>
<dbReference type="AlphaFoldDB" id="A0A409WYL8"/>
<dbReference type="Gene3D" id="1.10.1280.10">
    <property type="entry name" value="Di-copper center containing domain from catechol oxidase"/>
    <property type="match status" value="1"/>
</dbReference>
<keyword evidence="2" id="KW-0186">Copper</keyword>
<gene>
    <name evidence="5" type="ORF">CVT25_006300</name>
</gene>
<protein>
    <recommendedName>
        <fullName evidence="4">Tyrosinase copper-binding domain-containing protein</fullName>
    </recommendedName>
</protein>
<evidence type="ECO:0000256" key="2">
    <source>
        <dbReference type="ARBA" id="ARBA00023008"/>
    </source>
</evidence>
<keyword evidence="1" id="KW-0479">Metal-binding</keyword>
<dbReference type="GO" id="GO:0016491">
    <property type="term" value="F:oxidoreductase activity"/>
    <property type="evidence" value="ECO:0007669"/>
    <property type="project" value="InterPro"/>
</dbReference>
<dbReference type="PRINTS" id="PR00092">
    <property type="entry name" value="TYROSINASE"/>
</dbReference>